<reference evidence="2" key="1">
    <citation type="submission" date="2022-10" db="EMBL/GenBank/DDBJ databases">
        <title>The complete genomes of actinobacterial strains from the NBC collection.</title>
        <authorList>
            <person name="Joergensen T.S."/>
            <person name="Alvarez Arevalo M."/>
            <person name="Sterndorff E.B."/>
            <person name="Faurdal D."/>
            <person name="Vuksanovic O."/>
            <person name="Mourched A.-S."/>
            <person name="Charusanti P."/>
            <person name="Shaw S."/>
            <person name="Blin K."/>
            <person name="Weber T."/>
        </authorList>
    </citation>
    <scope>NUCLEOTIDE SEQUENCE</scope>
    <source>
        <strain evidence="2">NBC_00003</strain>
    </source>
</reference>
<dbReference type="Pfam" id="PF14373">
    <property type="entry name" value="Imm_superinfect"/>
    <property type="match status" value="1"/>
</dbReference>
<name>A0AAU2VFT2_9ACTN</name>
<sequence length="71" mass="7838">MFGNIGPVEVVLLAALAFALYLLPTYIAFRRGVHNRWAVVSINIVFGATFLGWLVALFLATRPAQPRRLPA</sequence>
<dbReference type="AlphaFoldDB" id="A0AAU2VFT2"/>
<dbReference type="EMBL" id="CP108318">
    <property type="protein sequence ID" value="WTW66113.1"/>
    <property type="molecule type" value="Genomic_DNA"/>
</dbReference>
<gene>
    <name evidence="2" type="ORF">OG549_38830</name>
</gene>
<feature type="transmembrane region" description="Helical" evidence="1">
    <location>
        <begin position="12"/>
        <end position="29"/>
    </location>
</feature>
<keyword evidence="1" id="KW-0472">Membrane</keyword>
<accession>A0AAU2VFT2</accession>
<organism evidence="2">
    <name type="scientific">Streptomyces sp. NBC_00003</name>
    <dbReference type="NCBI Taxonomy" id="2903608"/>
    <lineage>
        <taxon>Bacteria</taxon>
        <taxon>Bacillati</taxon>
        <taxon>Actinomycetota</taxon>
        <taxon>Actinomycetes</taxon>
        <taxon>Kitasatosporales</taxon>
        <taxon>Streptomycetaceae</taxon>
        <taxon>Streptomyces</taxon>
    </lineage>
</organism>
<keyword evidence="1" id="KW-1133">Transmembrane helix</keyword>
<evidence type="ECO:0000256" key="1">
    <source>
        <dbReference type="SAM" id="Phobius"/>
    </source>
</evidence>
<keyword evidence="1" id="KW-0812">Transmembrane</keyword>
<evidence type="ECO:0000313" key="2">
    <source>
        <dbReference type="EMBL" id="WTW66113.1"/>
    </source>
</evidence>
<feature type="transmembrane region" description="Helical" evidence="1">
    <location>
        <begin position="36"/>
        <end position="60"/>
    </location>
</feature>
<dbReference type="InterPro" id="IPR016410">
    <property type="entry name" value="Phage_imm"/>
</dbReference>
<proteinExistence type="predicted"/>
<protein>
    <submittedName>
        <fullName evidence="2">Superinfection immunity protein</fullName>
    </submittedName>
</protein>